<dbReference type="GO" id="GO:0008168">
    <property type="term" value="F:methyltransferase activity"/>
    <property type="evidence" value="ECO:0007669"/>
    <property type="project" value="UniProtKB-KW"/>
</dbReference>
<organism evidence="4 5">
    <name type="scientific">Nocardioides bizhenqiangii</name>
    <dbReference type="NCBI Taxonomy" id="3095076"/>
    <lineage>
        <taxon>Bacteria</taxon>
        <taxon>Bacillati</taxon>
        <taxon>Actinomycetota</taxon>
        <taxon>Actinomycetes</taxon>
        <taxon>Propionibacteriales</taxon>
        <taxon>Nocardioidaceae</taxon>
        <taxon>Nocardioides</taxon>
    </lineage>
</organism>
<dbReference type="GO" id="GO:0032259">
    <property type="term" value="P:methylation"/>
    <property type="evidence" value="ECO:0007669"/>
    <property type="project" value="UniProtKB-KW"/>
</dbReference>
<reference evidence="5" key="1">
    <citation type="submission" date="2023-12" db="EMBL/GenBank/DDBJ databases">
        <title>Novel species in genus Nocardioides.</title>
        <authorList>
            <person name="Zhou H."/>
        </authorList>
    </citation>
    <scope>NUCLEOTIDE SEQUENCE [LARGE SCALE GENOMIC DNA]</scope>
    <source>
        <strain evidence="5">HM61</strain>
    </source>
</reference>
<feature type="region of interest" description="Disordered" evidence="3">
    <location>
        <begin position="1"/>
        <end position="20"/>
    </location>
</feature>
<dbReference type="InterPro" id="IPR007072">
    <property type="entry name" value="RNMT_CmcI"/>
</dbReference>
<dbReference type="PANTHER" id="PTHR40048:SF1">
    <property type="entry name" value="RHAMNOSYL O-METHYLTRANSFERASE"/>
    <property type="match status" value="1"/>
</dbReference>
<keyword evidence="1 4" id="KW-0489">Methyltransferase</keyword>
<dbReference type="SUPFAM" id="SSF53335">
    <property type="entry name" value="S-adenosyl-L-methionine-dependent methyltransferases"/>
    <property type="match status" value="1"/>
</dbReference>
<dbReference type="PANTHER" id="PTHR40048">
    <property type="entry name" value="RHAMNOSYL O-METHYLTRANSFERASE"/>
    <property type="match status" value="1"/>
</dbReference>
<evidence type="ECO:0000256" key="1">
    <source>
        <dbReference type="ARBA" id="ARBA00022603"/>
    </source>
</evidence>
<dbReference type="RefSeq" id="WP_322938157.1">
    <property type="nucleotide sequence ID" value="NZ_CP141059.1"/>
</dbReference>
<feature type="compositionally biased region" description="Polar residues" evidence="3">
    <location>
        <begin position="1"/>
        <end position="10"/>
    </location>
</feature>
<evidence type="ECO:0000313" key="5">
    <source>
        <dbReference type="Proteomes" id="UP001327225"/>
    </source>
</evidence>
<gene>
    <name evidence="4" type="ORF">SHK19_06465</name>
</gene>
<dbReference type="EMBL" id="CP141059">
    <property type="protein sequence ID" value="WQQ27871.1"/>
    <property type="molecule type" value="Genomic_DNA"/>
</dbReference>
<evidence type="ECO:0000256" key="2">
    <source>
        <dbReference type="ARBA" id="ARBA00022679"/>
    </source>
</evidence>
<evidence type="ECO:0000256" key="3">
    <source>
        <dbReference type="SAM" id="MobiDB-lite"/>
    </source>
</evidence>
<dbReference type="Pfam" id="PF04989">
    <property type="entry name" value="RMNT_CmcI"/>
    <property type="match status" value="1"/>
</dbReference>
<name>A0ABZ0ZVM4_9ACTN</name>
<protein>
    <submittedName>
        <fullName evidence="4">CmcI family methyltransferase</fullName>
    </submittedName>
</protein>
<evidence type="ECO:0000313" key="4">
    <source>
        <dbReference type="EMBL" id="WQQ27871.1"/>
    </source>
</evidence>
<keyword evidence="5" id="KW-1185">Reference proteome</keyword>
<dbReference type="InterPro" id="IPR029063">
    <property type="entry name" value="SAM-dependent_MTases_sf"/>
</dbReference>
<proteinExistence type="predicted"/>
<dbReference type="Proteomes" id="UP001327225">
    <property type="component" value="Chromosome"/>
</dbReference>
<accession>A0ABZ0ZVM4</accession>
<sequence length="238" mass="27207">MRTYRSQSFQRGKPRLRADGTRSPIVDVDVPALRRIQRGAMHHYWRGVMCNKNPFDLAIYGRLIWELKPATIIEIGYKFGGSALWFADQTQAMGLDTRLYCIDVEQREEVTDDPRITFVHGDGRDLGATLSKDILDGLPHPWLVVEDADHHYLTTLGVLEFFAPHMVEGDYMAVEDGVCDTFDNQDKYDGGPNRAMDEFGAAHPETYEVDEEYCDYFGNNVTWCTNGWLRRTAAEWSG</sequence>
<dbReference type="Gene3D" id="3.40.50.150">
    <property type="entry name" value="Vaccinia Virus protein VP39"/>
    <property type="match status" value="1"/>
</dbReference>
<keyword evidence="2" id="KW-0808">Transferase</keyword>